<feature type="compositionally biased region" description="Acidic residues" evidence="1">
    <location>
        <begin position="400"/>
        <end position="413"/>
    </location>
</feature>
<comment type="caution">
    <text evidence="2">The sequence shown here is derived from an EMBL/GenBank/DDBJ whole genome shotgun (WGS) entry which is preliminary data.</text>
</comment>
<organism evidence="2 3">
    <name type="scientific">Echinococcus granulosus</name>
    <name type="common">Hydatid tapeworm</name>
    <dbReference type="NCBI Taxonomy" id="6210"/>
    <lineage>
        <taxon>Eukaryota</taxon>
        <taxon>Metazoa</taxon>
        <taxon>Spiralia</taxon>
        <taxon>Lophotrochozoa</taxon>
        <taxon>Platyhelminthes</taxon>
        <taxon>Cestoda</taxon>
        <taxon>Eucestoda</taxon>
        <taxon>Cyclophyllidea</taxon>
        <taxon>Taeniidae</taxon>
        <taxon>Echinococcus</taxon>
        <taxon>Echinococcus granulosus group</taxon>
    </lineage>
</organism>
<evidence type="ECO:0008006" key="4">
    <source>
        <dbReference type="Google" id="ProtNLM"/>
    </source>
</evidence>
<evidence type="ECO:0000256" key="1">
    <source>
        <dbReference type="SAM" id="MobiDB-lite"/>
    </source>
</evidence>
<evidence type="ECO:0000313" key="2">
    <source>
        <dbReference type="EMBL" id="EUB57795.1"/>
    </source>
</evidence>
<dbReference type="KEGG" id="egl:EGR_07363"/>
<evidence type="ECO:0000313" key="3">
    <source>
        <dbReference type="Proteomes" id="UP000019149"/>
    </source>
</evidence>
<feature type="region of interest" description="Disordered" evidence="1">
    <location>
        <begin position="350"/>
        <end position="390"/>
    </location>
</feature>
<gene>
    <name evidence="2" type="ORF">EGR_07363</name>
</gene>
<reference evidence="2 3" key="1">
    <citation type="journal article" date="2013" name="Nat. Genet.">
        <title>The genome of the hydatid tapeworm Echinococcus granulosus.</title>
        <authorList>
            <person name="Zheng H."/>
            <person name="Zhang W."/>
            <person name="Zhang L."/>
            <person name="Zhang Z."/>
            <person name="Li J."/>
            <person name="Lu G."/>
            <person name="Zhu Y."/>
            <person name="Wang Y."/>
            <person name="Huang Y."/>
            <person name="Liu J."/>
            <person name="Kang H."/>
            <person name="Chen J."/>
            <person name="Wang L."/>
            <person name="Chen A."/>
            <person name="Yu S."/>
            <person name="Gao Z."/>
            <person name="Jin L."/>
            <person name="Gu W."/>
            <person name="Wang Z."/>
            <person name="Zhao L."/>
            <person name="Shi B."/>
            <person name="Wen H."/>
            <person name="Lin R."/>
            <person name="Jones M.K."/>
            <person name="Brejova B."/>
            <person name="Vinar T."/>
            <person name="Zhao G."/>
            <person name="McManus D.P."/>
            <person name="Chen Z."/>
            <person name="Zhou Y."/>
            <person name="Wang S."/>
        </authorList>
    </citation>
    <scope>NUCLEOTIDE SEQUENCE [LARGE SCALE GENOMIC DNA]</scope>
</reference>
<protein>
    <recommendedName>
        <fullName evidence="4">BSD domain-containing protein</fullName>
    </recommendedName>
</protein>
<dbReference type="OMA" id="WRSNFFD"/>
<dbReference type="EMBL" id="APAU02000075">
    <property type="protein sequence ID" value="EUB57795.1"/>
    <property type="molecule type" value="Genomic_DNA"/>
</dbReference>
<accession>W6U9V5</accession>
<dbReference type="Proteomes" id="UP000019149">
    <property type="component" value="Unassembled WGS sequence"/>
</dbReference>
<feature type="region of interest" description="Disordered" evidence="1">
    <location>
        <begin position="111"/>
        <end position="133"/>
    </location>
</feature>
<name>W6U9V5_ECHGR</name>
<dbReference type="AlphaFoldDB" id="W6U9V5"/>
<dbReference type="RefSeq" id="XP_024348991.1">
    <property type="nucleotide sequence ID" value="XM_024496612.1"/>
</dbReference>
<dbReference type="STRING" id="6210.W6U9V5"/>
<dbReference type="OrthoDB" id="73788at2759"/>
<dbReference type="GeneID" id="36343078"/>
<feature type="compositionally biased region" description="Basic and acidic residues" evidence="1">
    <location>
        <begin position="465"/>
        <end position="475"/>
    </location>
</feature>
<feature type="region of interest" description="Disordered" evidence="1">
    <location>
        <begin position="452"/>
        <end position="475"/>
    </location>
</feature>
<keyword evidence="3" id="KW-1185">Reference proteome</keyword>
<feature type="compositionally biased region" description="Polar residues" evidence="1">
    <location>
        <begin position="366"/>
        <end position="389"/>
    </location>
</feature>
<sequence>MHCKSTARYKHRRLLPGWPHWISFSQSLMDSNGLPASPPEVDYKPSQPQSPQTDYFGWLKSTLSQSADVWSHIKRDVSEVAQTVAASDPLTAAKGTATSVYRQFSDALHTLQQEGSKAEPPPSDPVASTVDDDGDLTVPFSNLKSSFSSFVGALGKGISELTGGSFNFFGGPDPGNFGDNRDACIDVIRSDPSTYERPPSSQKDILSYSEWRSNFFDEHTCRPRPDIPVFEGDTLPTTIPATTATYPSPSQVLEASPIVRSHLLRLVDPVGGGTDSGGDSDGNLSEADFWSRYYYHVWRFDVLSLRCTRLTRIYAASAATMTLERADEVEAWPDLEVEEKIEEAKDVAMSTSDALKSTEEIELPDTLTNSLREAQSPKDPSTEYSTPASSVVMVTKEEAVEANEGDDEEDEELTQQLPLKCAAGGLRDIEEREEEEDGIQLSIEYLQEEEAKLRAELGSEEDDKSEASSDWEKWS</sequence>
<proteinExistence type="predicted"/>
<feature type="region of interest" description="Disordered" evidence="1">
    <location>
        <begin position="400"/>
        <end position="419"/>
    </location>
</feature>
<dbReference type="CTD" id="36343078"/>